<dbReference type="SUPFAM" id="SSF56112">
    <property type="entry name" value="Protein kinase-like (PK-like)"/>
    <property type="match status" value="1"/>
</dbReference>
<reference evidence="1 2" key="1">
    <citation type="submission" date="2019-11" db="EMBL/GenBank/DDBJ databases">
        <title>Pseudomonas flavidum sp. nov., isolated from Baiyang Lake.</title>
        <authorList>
            <person name="Zhao Y."/>
        </authorList>
    </citation>
    <scope>NUCLEOTIDE SEQUENCE [LARGE SCALE GENOMIC DNA]</scope>
    <source>
        <strain evidence="2">R-22-3 w-18</strain>
    </source>
</reference>
<evidence type="ECO:0000313" key="1">
    <source>
        <dbReference type="EMBL" id="MVW76084.1"/>
    </source>
</evidence>
<sequence length="285" mass="31458">MKRYFENLCVRAGRRLQALGQQRALRSFPGSIRVAGMQITGLRPLGGFQQPGVTKAGRLSFAGYCEGRKVKVYSAYGPAQIALRQAVQGLDLDGCGFTELLAVDDELVVEAWVEGCSVTQLPGDQQLAAAERVRQLLHELHHGKASLALATAHDQAFCYLQDYLLVRLGVWRHWSLVADFLQQWQARYAELGERLPVRLSHPDLSAANLVLEQGSGRLLIIDNELLGVGRGWILDGRNSLLHADLCNEGGQPVPDDFVQMTWRLRQLGSALDANDFSRAQALCQA</sequence>
<protein>
    <recommendedName>
        <fullName evidence="3">Aminoglycoside phosphotransferase domain-containing protein</fullName>
    </recommendedName>
</protein>
<keyword evidence="2" id="KW-1185">Reference proteome</keyword>
<proteinExistence type="predicted"/>
<organism evidence="1 2">
    <name type="scientific">Pseudomonas xionganensis</name>
    <dbReference type="NCBI Taxonomy" id="2654845"/>
    <lineage>
        <taxon>Bacteria</taxon>
        <taxon>Pseudomonadati</taxon>
        <taxon>Pseudomonadota</taxon>
        <taxon>Gammaproteobacteria</taxon>
        <taxon>Pseudomonadales</taxon>
        <taxon>Pseudomonadaceae</taxon>
        <taxon>Pseudomonas</taxon>
    </lineage>
</organism>
<dbReference type="RefSeq" id="WP_160345782.1">
    <property type="nucleotide sequence ID" value="NZ_WKJZ01000001.1"/>
</dbReference>
<dbReference type="Proteomes" id="UP000429555">
    <property type="component" value="Unassembled WGS sequence"/>
</dbReference>
<dbReference type="InterPro" id="IPR011009">
    <property type="entry name" value="Kinase-like_dom_sf"/>
</dbReference>
<evidence type="ECO:0000313" key="2">
    <source>
        <dbReference type="Proteomes" id="UP000429555"/>
    </source>
</evidence>
<accession>A0A6I4KW46</accession>
<dbReference type="AlphaFoldDB" id="A0A6I4KW46"/>
<evidence type="ECO:0008006" key="3">
    <source>
        <dbReference type="Google" id="ProtNLM"/>
    </source>
</evidence>
<dbReference type="EMBL" id="WKJZ01000001">
    <property type="protein sequence ID" value="MVW76084.1"/>
    <property type="molecule type" value="Genomic_DNA"/>
</dbReference>
<gene>
    <name evidence="1" type="ORF">GJV18_12225</name>
</gene>
<name>A0A6I4KW46_9PSED</name>
<comment type="caution">
    <text evidence="1">The sequence shown here is derived from an EMBL/GenBank/DDBJ whole genome shotgun (WGS) entry which is preliminary data.</text>
</comment>